<organism evidence="1 2">
    <name type="scientific">Aliikangiella marina</name>
    <dbReference type="NCBI Taxonomy" id="1712262"/>
    <lineage>
        <taxon>Bacteria</taxon>
        <taxon>Pseudomonadati</taxon>
        <taxon>Pseudomonadota</taxon>
        <taxon>Gammaproteobacteria</taxon>
        <taxon>Oceanospirillales</taxon>
        <taxon>Pleioneaceae</taxon>
        <taxon>Aliikangiella</taxon>
    </lineage>
</organism>
<dbReference type="PANTHER" id="PTHR13061">
    <property type="entry name" value="DYNACTIN SUBUNIT P25"/>
    <property type="match status" value="1"/>
</dbReference>
<accession>A0A545T2R9</accession>
<evidence type="ECO:0000313" key="2">
    <source>
        <dbReference type="Proteomes" id="UP000317839"/>
    </source>
</evidence>
<name>A0A545T2R9_9GAMM</name>
<dbReference type="Pfam" id="PF00132">
    <property type="entry name" value="Hexapep"/>
    <property type="match status" value="2"/>
</dbReference>
<protein>
    <submittedName>
        <fullName evidence="1">Transferase hexapeptide repeat family protein</fullName>
    </submittedName>
</protein>
<sequence>MPIYAIDNFIPVIKKNTYIHPSAEIIGDVIIEENCYIAAGAVLRGDFGRIYVGHNSNVQDNCVLHSFPDKDCHLEPFSHIGHCAVLHGCRIGENALIGMNAVVMDDAFIGSESIVAASSFVRGGFQCEPRSMVMGIPAKVVRQVTDKEIGWKSKGTQEYVDLANRSLTTMREIKPLSEIQAERPRYQESEHVTKDKI</sequence>
<dbReference type="Proteomes" id="UP000317839">
    <property type="component" value="Unassembled WGS sequence"/>
</dbReference>
<keyword evidence="2" id="KW-1185">Reference proteome</keyword>
<dbReference type="GO" id="GO:0016740">
    <property type="term" value="F:transferase activity"/>
    <property type="evidence" value="ECO:0007669"/>
    <property type="project" value="UniProtKB-KW"/>
</dbReference>
<dbReference type="InterPro" id="IPR011004">
    <property type="entry name" value="Trimer_LpxA-like_sf"/>
</dbReference>
<dbReference type="InterPro" id="IPR050484">
    <property type="entry name" value="Transf_Hexapept/Carb_Anhydrase"/>
</dbReference>
<dbReference type="CDD" id="cd04745">
    <property type="entry name" value="LbH_paaY_like"/>
    <property type="match status" value="1"/>
</dbReference>
<dbReference type="EMBL" id="VIKR01000006">
    <property type="protein sequence ID" value="TQV71517.1"/>
    <property type="molecule type" value="Genomic_DNA"/>
</dbReference>
<dbReference type="OrthoDB" id="9803036at2"/>
<dbReference type="PANTHER" id="PTHR13061:SF29">
    <property type="entry name" value="GAMMA CARBONIC ANHYDRASE-LIKE 1, MITOCHONDRIAL-RELATED"/>
    <property type="match status" value="1"/>
</dbReference>
<dbReference type="InterPro" id="IPR001451">
    <property type="entry name" value="Hexapep"/>
</dbReference>
<evidence type="ECO:0000313" key="1">
    <source>
        <dbReference type="EMBL" id="TQV71517.1"/>
    </source>
</evidence>
<comment type="caution">
    <text evidence="1">The sequence shown here is derived from an EMBL/GenBank/DDBJ whole genome shotgun (WGS) entry which is preliminary data.</text>
</comment>
<reference evidence="1 2" key="1">
    <citation type="submission" date="2019-06" db="EMBL/GenBank/DDBJ databases">
        <title>Draft genome of Aliikangiella marina GYP-15.</title>
        <authorList>
            <person name="Wang G."/>
        </authorList>
    </citation>
    <scope>NUCLEOTIDE SEQUENCE [LARGE SCALE GENOMIC DNA]</scope>
    <source>
        <strain evidence="1 2">GYP-15</strain>
    </source>
</reference>
<dbReference type="Gene3D" id="2.160.10.10">
    <property type="entry name" value="Hexapeptide repeat proteins"/>
    <property type="match status" value="1"/>
</dbReference>
<dbReference type="RefSeq" id="WP_142943916.1">
    <property type="nucleotide sequence ID" value="NZ_VIKR01000006.1"/>
</dbReference>
<proteinExistence type="predicted"/>
<keyword evidence="1" id="KW-0808">Transferase</keyword>
<gene>
    <name evidence="1" type="ORF">FLL45_20415</name>
</gene>
<dbReference type="AlphaFoldDB" id="A0A545T2R9"/>
<dbReference type="SUPFAM" id="SSF51161">
    <property type="entry name" value="Trimeric LpxA-like enzymes"/>
    <property type="match status" value="1"/>
</dbReference>